<dbReference type="NCBIfam" id="TIGR01409">
    <property type="entry name" value="TAT_signal_seq"/>
    <property type="match status" value="1"/>
</dbReference>
<keyword evidence="4" id="KW-0408">Iron</keyword>
<dbReference type="EC" id="1.2.99.3" evidence="7"/>
<dbReference type="PANTHER" id="PTHR47495:SF2">
    <property type="entry name" value="ALDEHYDE DEHYDROGENASE"/>
    <property type="match status" value="1"/>
</dbReference>
<evidence type="ECO:0000259" key="6">
    <source>
        <dbReference type="SMART" id="SM01008"/>
    </source>
</evidence>
<feature type="signal peptide" evidence="5">
    <location>
        <begin position="1"/>
        <end position="28"/>
    </location>
</feature>
<evidence type="ECO:0000256" key="1">
    <source>
        <dbReference type="ARBA" id="ARBA00004418"/>
    </source>
</evidence>
<dbReference type="InterPro" id="IPR006311">
    <property type="entry name" value="TAT_signal"/>
</dbReference>
<keyword evidence="3" id="KW-0479">Metal-binding</keyword>
<dbReference type="Gene3D" id="3.30.365.10">
    <property type="entry name" value="Aldehyde oxidase/xanthine dehydrogenase, molybdopterin binding domain"/>
    <property type="match status" value="4"/>
</dbReference>
<dbReference type="SMART" id="SM01008">
    <property type="entry name" value="Ald_Xan_dh_C"/>
    <property type="match status" value="1"/>
</dbReference>
<dbReference type="InterPro" id="IPR046867">
    <property type="entry name" value="AldOxase/xan_DH_MoCoBD2"/>
</dbReference>
<dbReference type="KEGG" id="dpi:BN4_11167"/>
<dbReference type="STRING" id="1322246.BN4_11167"/>
<dbReference type="GO" id="GO:0047121">
    <property type="term" value="F:isoquinoline 1-oxidoreductase activity"/>
    <property type="evidence" value="ECO:0007669"/>
    <property type="project" value="UniProtKB-EC"/>
</dbReference>
<organism evidence="7 8">
    <name type="scientific">Pseudodesulfovibrio piezophilus (strain DSM 21447 / JCM 15486 / C1TLV30)</name>
    <name type="common">Desulfovibrio piezophilus</name>
    <dbReference type="NCBI Taxonomy" id="1322246"/>
    <lineage>
        <taxon>Bacteria</taxon>
        <taxon>Pseudomonadati</taxon>
        <taxon>Thermodesulfobacteriota</taxon>
        <taxon>Desulfovibrionia</taxon>
        <taxon>Desulfovibrionales</taxon>
        <taxon>Desulfovibrionaceae</taxon>
    </lineage>
</organism>
<dbReference type="Pfam" id="PF20256">
    <property type="entry name" value="MoCoBD_2"/>
    <property type="match status" value="2"/>
</dbReference>
<feature type="domain" description="Aldehyde oxidase/xanthine dehydrogenase a/b hammerhead" evidence="6">
    <location>
        <begin position="207"/>
        <end position="285"/>
    </location>
</feature>
<evidence type="ECO:0000256" key="4">
    <source>
        <dbReference type="ARBA" id="ARBA00023014"/>
    </source>
</evidence>
<dbReference type="GO" id="GO:0046872">
    <property type="term" value="F:metal ion binding"/>
    <property type="evidence" value="ECO:0007669"/>
    <property type="project" value="UniProtKB-KW"/>
</dbReference>
<dbReference type="EMBL" id="FO203427">
    <property type="protein sequence ID" value="CCH48404.1"/>
    <property type="molecule type" value="Genomic_DNA"/>
</dbReference>
<dbReference type="EC" id="1.3.99.16" evidence="7"/>
<dbReference type="RefSeq" id="WP_015414452.1">
    <property type="nucleotide sequence ID" value="NC_020409.1"/>
</dbReference>
<reference evidence="7 8" key="1">
    <citation type="journal article" date="2013" name="PLoS ONE">
        <title>The first genomic and proteomic characterization of a deep-sea sulfate reducer: insights into the piezophilic lifestyle of Desulfovibrio piezophilus.</title>
        <authorList>
            <person name="Pradel N."/>
            <person name="Ji B."/>
            <person name="Gimenez G."/>
            <person name="Talla E."/>
            <person name="Lenoble P."/>
            <person name="Garel M."/>
            <person name="Tamburini C."/>
            <person name="Fourquet P."/>
            <person name="Lebrun R."/>
            <person name="Bertin P."/>
            <person name="Denis Y."/>
            <person name="Pophillat M."/>
            <person name="Barbe V."/>
            <person name="Ollivier B."/>
            <person name="Dolla A."/>
        </authorList>
    </citation>
    <scope>NUCLEOTIDE SEQUENCE [LARGE SCALE GENOMIC DNA]</scope>
    <source>
        <strain evidence="8">DSM 10523 / SB164P1</strain>
    </source>
</reference>
<dbReference type="BioCyc" id="DPIE1322246:BN4_RS05875-MONOMER"/>
<dbReference type="InterPro" id="IPR019546">
    <property type="entry name" value="TAT_signal_bac_arc"/>
</dbReference>
<feature type="chain" id="PRO_5004018942" evidence="5">
    <location>
        <begin position="29"/>
        <end position="720"/>
    </location>
</feature>
<dbReference type="PANTHER" id="PTHR47495">
    <property type="entry name" value="ALDEHYDE DEHYDROGENASE"/>
    <property type="match status" value="1"/>
</dbReference>
<proteinExistence type="predicted"/>
<dbReference type="OrthoDB" id="9767994at2"/>
<keyword evidence="4" id="KW-0411">Iron-sulfur</keyword>
<dbReference type="Pfam" id="PF02738">
    <property type="entry name" value="MoCoBD_1"/>
    <property type="match status" value="1"/>
</dbReference>
<keyword evidence="7" id="KW-0560">Oxidoreductase</keyword>
<dbReference type="InterPro" id="IPR000674">
    <property type="entry name" value="Ald_Oxase/Xan_DH_a/b"/>
</dbReference>
<dbReference type="PROSITE" id="PS51318">
    <property type="entry name" value="TAT"/>
    <property type="match status" value="1"/>
</dbReference>
<dbReference type="HOGENOM" id="CLU_013917_0_1_7"/>
<name>M1WPK1_PSEP2</name>
<dbReference type="SUPFAM" id="SSF56003">
    <property type="entry name" value="Molybdenum cofactor-binding domain"/>
    <property type="match status" value="2"/>
</dbReference>
<dbReference type="InterPro" id="IPR037165">
    <property type="entry name" value="AldOxase/xan_DH_Mopterin-bd_sf"/>
</dbReference>
<dbReference type="AlphaFoldDB" id="M1WPK1"/>
<dbReference type="GO" id="GO:0042597">
    <property type="term" value="C:periplasmic space"/>
    <property type="evidence" value="ECO:0007669"/>
    <property type="project" value="UniProtKB-SubCell"/>
</dbReference>
<sequence length="720" mass="77432">MTENITRRNFLKKSFLVLAVAATPGAMALMNLSPAFAKDATPFKPHAFLEIAPDGGITIWVGQTNLGQGTHTGIAMIIADELDADWADVKVRMALASDAFKDPLWGIQLTAGSTSIRNRWDLLRTVGAAARLMLIQAAATKWGIPAQDCTARSGKIVAPDGRILGYGELTEEAAKLDIPAKPAFKTVDEYSIMGTYRQRLDMEDKVQGRTIFGLDIQIPDMLIAVLARPPRYGATPESFDEKAAMAVKGVEKVLPLDDKVAVFATTTYAAIKGRDALAVQWSRGSHPDLNDASIAALFRQKMASPGAIAEALGDTEKALSGAAATVEAAYSVPWVAHAQLEPNNCTAHVEADRCRIWAPTQGQTAALDAAREVTGLPLSKIELMTTYCGGGFGRRIEADYVTEAVALSKAANRPVKVMWTREDDFADDVYRPASTCEIKGGLDADGNLVAWRHKIASQSIFSRVQPDSVKDGIDSSSLQGLPDMPYSLPNRLIEYSLIDLPMRVGWFRSVAYSYNTFFVESFMDELALKAGKDPVEFRLARLEKGSRPYNALMTLTEKGGWESPLPANRGRGVALCSCFESVAAHMAEVSVDPVNGQVTVHRLVAVVDCGTSVYPDGITAQMEGGAVIGMSLAFNEAMRFADGGVGTYNYSDYPLLSMTQVPEIEIFIEDSGAKAGGIGEPSVPSVAPAIANAIFAATGIRLRDLPFKTDILKKTDASMS</sequence>
<dbReference type="InterPro" id="IPR052516">
    <property type="entry name" value="N-heterocyclic_Hydroxylase"/>
</dbReference>
<evidence type="ECO:0000256" key="5">
    <source>
        <dbReference type="SAM" id="SignalP"/>
    </source>
</evidence>
<dbReference type="GO" id="GO:0051536">
    <property type="term" value="F:iron-sulfur cluster binding"/>
    <property type="evidence" value="ECO:0007669"/>
    <property type="project" value="UniProtKB-KW"/>
</dbReference>
<dbReference type="InterPro" id="IPR008274">
    <property type="entry name" value="AldOxase/xan_DH_MoCoBD1"/>
</dbReference>
<dbReference type="PIRSF" id="PIRSF036389">
    <property type="entry name" value="IOR_B"/>
    <property type="match status" value="1"/>
</dbReference>
<protein>
    <submittedName>
        <fullName evidence="7">Isoquinoline 1-oxidoreductase subunit beta</fullName>
        <ecNumber evidence="7">1.2.99.3</ecNumber>
        <ecNumber evidence="7">1.3.99.16</ecNumber>
    </submittedName>
</protein>
<evidence type="ECO:0000256" key="2">
    <source>
        <dbReference type="ARBA" id="ARBA00011771"/>
    </source>
</evidence>
<dbReference type="Proteomes" id="UP000011724">
    <property type="component" value="Chromosome"/>
</dbReference>
<evidence type="ECO:0000313" key="7">
    <source>
        <dbReference type="EMBL" id="CCH48404.1"/>
    </source>
</evidence>
<dbReference type="PATRIC" id="fig|879567.3.peg.1203"/>
<keyword evidence="8" id="KW-1185">Reference proteome</keyword>
<gene>
    <name evidence="7" type="primary">iorB</name>
    <name evidence="7" type="ordered locus">BN4_11167</name>
</gene>
<dbReference type="eggNOG" id="COG1529">
    <property type="taxonomic scope" value="Bacteria"/>
</dbReference>
<keyword evidence="5" id="KW-0732">Signal</keyword>
<comment type="subunit">
    <text evidence="2">Heterodimer of a large and a small subunit.</text>
</comment>
<evidence type="ECO:0000313" key="8">
    <source>
        <dbReference type="Proteomes" id="UP000011724"/>
    </source>
</evidence>
<accession>M1WPK1</accession>
<comment type="subcellular location">
    <subcellularLocation>
        <location evidence="1">Periplasm</location>
    </subcellularLocation>
</comment>
<reference evidence="8" key="2">
    <citation type="journal article" date="2013" name="Stand. Genomic Sci.">
        <title>Complete genome sequence of Desulfocapsa sulfexigens, a marine deltaproteobacterium specialized in disproportionating inorganic sulfur compounds.</title>
        <authorList>
            <person name="Finster K.W."/>
            <person name="Kjeldsen K.U."/>
            <person name="Kube M."/>
            <person name="Reinhardt R."/>
            <person name="Mussmann M."/>
            <person name="Amann R."/>
            <person name="Schreiber L."/>
        </authorList>
    </citation>
    <scope>NUCLEOTIDE SEQUENCE [LARGE SCALE GENOMIC DNA]</scope>
    <source>
        <strain evidence="8">DSM 10523 / SB164P1</strain>
    </source>
</reference>
<dbReference type="InterPro" id="IPR012368">
    <property type="entry name" value="OxRdtase_Mopterin-bd_su_IorB"/>
</dbReference>
<evidence type="ECO:0000256" key="3">
    <source>
        <dbReference type="ARBA" id="ARBA00022723"/>
    </source>
</evidence>